<dbReference type="Pfam" id="PF03189">
    <property type="entry name" value="Otopetrin"/>
    <property type="match status" value="1"/>
</dbReference>
<feature type="transmembrane region" description="Helical" evidence="11">
    <location>
        <begin position="435"/>
        <end position="454"/>
    </location>
</feature>
<evidence type="ECO:0000256" key="5">
    <source>
        <dbReference type="ARBA" id="ARBA00022692"/>
    </source>
</evidence>
<keyword evidence="5 11" id="KW-0812">Transmembrane</keyword>
<feature type="transmembrane region" description="Helical" evidence="11">
    <location>
        <begin position="222"/>
        <end position="244"/>
    </location>
</feature>
<keyword evidence="13" id="KW-1185">Reference proteome</keyword>
<comment type="subcellular location">
    <subcellularLocation>
        <location evidence="1">Cell membrane</location>
        <topology evidence="1">Multi-pass membrane protein</topology>
    </subcellularLocation>
</comment>
<keyword evidence="10" id="KW-0407">Ion channel</keyword>
<dbReference type="AlphaFoldDB" id="A0A6J8DNU6"/>
<evidence type="ECO:0000256" key="9">
    <source>
        <dbReference type="ARBA" id="ARBA00023136"/>
    </source>
</evidence>
<feature type="transmembrane region" description="Helical" evidence="11">
    <location>
        <begin position="153"/>
        <end position="172"/>
    </location>
</feature>
<feature type="transmembrane region" description="Helical" evidence="11">
    <location>
        <begin position="12"/>
        <end position="32"/>
    </location>
</feature>
<evidence type="ECO:0000256" key="11">
    <source>
        <dbReference type="SAM" id="Phobius"/>
    </source>
</evidence>
<dbReference type="PANTHER" id="PTHR21522">
    <property type="entry name" value="PROTON CHANNEL OTOP"/>
    <property type="match status" value="1"/>
</dbReference>
<evidence type="ECO:0000313" key="12">
    <source>
        <dbReference type="EMBL" id="CAC5409282.1"/>
    </source>
</evidence>
<proteinExistence type="inferred from homology"/>
<sequence>MCCTDLKCPVAISANLCTIQNFVVFYLCISVFEEVREMKELIKRLADAVFVLPFTAGQLSRKHNTGDDGVSPGLDGTVTGPVLCVTALAILCQIFSLSSQGSNSSHNSVLTLMTIFVFLSVASCIAISIYSQARPDVRRNTHDWNISIALEIRFYWLFSLACLAYVIIKLCFHIECFHINRQRVNVSVSIANDVGFFLFYLFQTGFFTRYLHNRFEHRIGVYYGLLIIVITNLSIFCHEFAILYHDPLSHSHWNATVTDKCHNMSVSTFVILKKSKPFLHPALFEYSLLTMIFLSKVWPKESCSDDIQRASGGYENVYESIDNGESSRLVERRHASNQTEIALLSLNTTSSTDINRRTRKFISISLAVIINMPAVVLHILNIINEESITEFASTIYSIVQQLVILYLNLRCFYMMKSQCELRSREIRREHYTSRANQYILLLSSFGIMAYYTVVLYARISSLDKINSETDKTKILLDISRMVSTYLQTVFLLQMKHYQRTVNIDSVRSIEYLCLFLAVENLCSWAINTFIDSETVLINDVPFKFFGQERWSHLCRFWYPFIIFYRFKCFVVFYSFYHLLR</sequence>
<dbReference type="GO" id="GO:0015252">
    <property type="term" value="F:proton channel activity"/>
    <property type="evidence" value="ECO:0007669"/>
    <property type="project" value="InterPro"/>
</dbReference>
<protein>
    <submittedName>
        <fullName evidence="12">Uncharacterized protein</fullName>
    </submittedName>
</protein>
<accession>A0A6J8DNU6</accession>
<keyword evidence="6" id="KW-0375">Hydrogen ion transport</keyword>
<evidence type="ECO:0000313" key="13">
    <source>
        <dbReference type="Proteomes" id="UP000507470"/>
    </source>
</evidence>
<feature type="transmembrane region" description="Helical" evidence="11">
    <location>
        <begin position="361"/>
        <end position="383"/>
    </location>
</feature>
<organism evidence="12 13">
    <name type="scientific">Mytilus coruscus</name>
    <name type="common">Sea mussel</name>
    <dbReference type="NCBI Taxonomy" id="42192"/>
    <lineage>
        <taxon>Eukaryota</taxon>
        <taxon>Metazoa</taxon>
        <taxon>Spiralia</taxon>
        <taxon>Lophotrochozoa</taxon>
        <taxon>Mollusca</taxon>
        <taxon>Bivalvia</taxon>
        <taxon>Autobranchia</taxon>
        <taxon>Pteriomorphia</taxon>
        <taxon>Mytilida</taxon>
        <taxon>Mytiloidea</taxon>
        <taxon>Mytilidae</taxon>
        <taxon>Mytilinae</taxon>
        <taxon>Mytilus</taxon>
    </lineage>
</organism>
<dbReference type="Proteomes" id="UP000507470">
    <property type="component" value="Unassembled WGS sequence"/>
</dbReference>
<reference evidence="12 13" key="1">
    <citation type="submission" date="2020-06" db="EMBL/GenBank/DDBJ databases">
        <authorList>
            <person name="Li R."/>
            <person name="Bekaert M."/>
        </authorList>
    </citation>
    <scope>NUCLEOTIDE SEQUENCE [LARGE SCALE GENOMIC DNA]</scope>
    <source>
        <strain evidence="13">wild</strain>
    </source>
</reference>
<evidence type="ECO:0000256" key="6">
    <source>
        <dbReference type="ARBA" id="ARBA00022781"/>
    </source>
</evidence>
<feature type="transmembrane region" description="Helical" evidence="11">
    <location>
        <begin position="395"/>
        <end position="415"/>
    </location>
</feature>
<evidence type="ECO:0000256" key="4">
    <source>
        <dbReference type="ARBA" id="ARBA00022475"/>
    </source>
</evidence>
<evidence type="ECO:0000256" key="2">
    <source>
        <dbReference type="ARBA" id="ARBA00006513"/>
    </source>
</evidence>
<dbReference type="InterPro" id="IPR004878">
    <property type="entry name" value="Otopetrin"/>
</dbReference>
<name>A0A6J8DNU6_MYTCO</name>
<keyword evidence="8" id="KW-0406">Ion transport</keyword>
<evidence type="ECO:0000256" key="8">
    <source>
        <dbReference type="ARBA" id="ARBA00023065"/>
    </source>
</evidence>
<keyword evidence="9 11" id="KW-0472">Membrane</keyword>
<evidence type="ECO:0000256" key="3">
    <source>
        <dbReference type="ARBA" id="ARBA00022448"/>
    </source>
</evidence>
<feature type="transmembrane region" description="Helical" evidence="11">
    <location>
        <begin position="109"/>
        <end position="133"/>
    </location>
</feature>
<keyword evidence="3" id="KW-0813">Transport</keyword>
<feature type="transmembrane region" description="Helical" evidence="11">
    <location>
        <begin position="80"/>
        <end position="97"/>
    </location>
</feature>
<dbReference type="PANTHER" id="PTHR21522:SF32">
    <property type="entry name" value="OTOPETRIN-2"/>
    <property type="match status" value="1"/>
</dbReference>
<evidence type="ECO:0000256" key="10">
    <source>
        <dbReference type="ARBA" id="ARBA00023303"/>
    </source>
</evidence>
<dbReference type="GO" id="GO:0005886">
    <property type="term" value="C:plasma membrane"/>
    <property type="evidence" value="ECO:0007669"/>
    <property type="project" value="UniProtKB-SubCell"/>
</dbReference>
<feature type="transmembrane region" description="Helical" evidence="11">
    <location>
        <begin position="556"/>
        <end position="576"/>
    </location>
</feature>
<gene>
    <name evidence="12" type="ORF">MCOR_42588</name>
</gene>
<comment type="similarity">
    <text evidence="2">Belongs to the otopetrin family.</text>
</comment>
<dbReference type="EMBL" id="CACVKT020007641">
    <property type="protein sequence ID" value="CAC5409282.1"/>
    <property type="molecule type" value="Genomic_DNA"/>
</dbReference>
<evidence type="ECO:0000256" key="7">
    <source>
        <dbReference type="ARBA" id="ARBA00022989"/>
    </source>
</evidence>
<keyword evidence="4" id="KW-1003">Cell membrane</keyword>
<keyword evidence="7 11" id="KW-1133">Transmembrane helix</keyword>
<dbReference type="OrthoDB" id="6087209at2759"/>
<evidence type="ECO:0000256" key="1">
    <source>
        <dbReference type="ARBA" id="ARBA00004651"/>
    </source>
</evidence>